<sequence>MEQALEGRLRLETALRQAIDGDQLRLYLQPQVDHRGRLLGAEGLLRWQHPERGLVLPGEFIPLAEETGLILGLGQWVIEEACRYLVGWSRCPQLSRLRLSININVQQLQHPHFVDGVAAALASHGAAAGRLTLELTESLLIDEIDTAAVQLAALRRHGLQLALDDFGTGYSALAYLQRLPLDILKIDRAFVQRLGDQPETLAITRTILQLAEALSLKVVAEGIETPEQHLALEGLGCRIFQGYLFGRPQPREAFEALAKGKAAGYALEASEGRNSSVGRATDS</sequence>
<comment type="caution">
    <text evidence="4">The sequence shown here is derived from an EMBL/GenBank/DDBJ whole genome shotgun (WGS) entry which is preliminary data.</text>
</comment>
<dbReference type="SUPFAM" id="SSF141868">
    <property type="entry name" value="EAL domain-like"/>
    <property type="match status" value="1"/>
</dbReference>
<dbReference type="FunFam" id="3.20.20.450:FF:000001">
    <property type="entry name" value="Cyclic di-GMP phosphodiesterase yahA"/>
    <property type="match status" value="1"/>
</dbReference>
<dbReference type="InterPro" id="IPR001633">
    <property type="entry name" value="EAL_dom"/>
</dbReference>
<dbReference type="PANTHER" id="PTHR33121">
    <property type="entry name" value="CYCLIC DI-GMP PHOSPHODIESTERASE PDEF"/>
    <property type="match status" value="1"/>
</dbReference>
<dbReference type="AlphaFoldDB" id="A0ABD4KZB4"/>
<dbReference type="InterPro" id="IPR050706">
    <property type="entry name" value="Cyclic-di-GMP_PDE-like"/>
</dbReference>
<name>A0ABD4KZB4_9GAMM</name>
<dbReference type="Proteomes" id="UP000651738">
    <property type="component" value="Unassembled WGS sequence"/>
</dbReference>
<dbReference type="EC" id="3.1.4.52" evidence="1"/>
<dbReference type="GO" id="GO:0071111">
    <property type="term" value="F:cyclic-guanylate-specific phosphodiesterase activity"/>
    <property type="evidence" value="ECO:0007669"/>
    <property type="project" value="UniProtKB-EC"/>
</dbReference>
<dbReference type="PROSITE" id="PS50883">
    <property type="entry name" value="EAL"/>
    <property type="match status" value="1"/>
</dbReference>
<proteinExistence type="predicted"/>
<accession>A0ABD4KZB4</accession>
<dbReference type="SMART" id="SM00052">
    <property type="entry name" value="EAL"/>
    <property type="match status" value="1"/>
</dbReference>
<evidence type="ECO:0000313" key="5">
    <source>
        <dbReference type="Proteomes" id="UP000651738"/>
    </source>
</evidence>
<reference evidence="4 5" key="1">
    <citation type="submission" date="2020-12" db="EMBL/GenBank/DDBJ databases">
        <title>Draft genome sequence of Halomonas pacifica strain CARE-V15.</title>
        <authorList>
            <person name="Vignesh N."/>
            <person name="Thabitha A."/>
            <person name="Saravanan R."/>
            <person name="Manigandan V."/>
        </authorList>
    </citation>
    <scope>NUCLEOTIDE SEQUENCE [LARGE SCALE GENOMIC DNA]</scope>
    <source>
        <strain evidence="4 5">CARE-V15</strain>
    </source>
</reference>
<evidence type="ECO:0000256" key="1">
    <source>
        <dbReference type="ARBA" id="ARBA00012282"/>
    </source>
</evidence>
<dbReference type="EMBL" id="JAEDAF010000004">
    <property type="protein sequence ID" value="MBH8579782.1"/>
    <property type="molecule type" value="Genomic_DNA"/>
</dbReference>
<evidence type="ECO:0000313" key="4">
    <source>
        <dbReference type="EMBL" id="MBH8579782.1"/>
    </source>
</evidence>
<feature type="domain" description="EAL" evidence="3">
    <location>
        <begin position="8"/>
        <end position="262"/>
    </location>
</feature>
<dbReference type="InterPro" id="IPR035919">
    <property type="entry name" value="EAL_sf"/>
</dbReference>
<dbReference type="Gene3D" id="3.20.20.450">
    <property type="entry name" value="EAL domain"/>
    <property type="match status" value="1"/>
</dbReference>
<dbReference type="CDD" id="cd01948">
    <property type="entry name" value="EAL"/>
    <property type="match status" value="1"/>
</dbReference>
<dbReference type="Pfam" id="PF00563">
    <property type="entry name" value="EAL"/>
    <property type="match status" value="1"/>
</dbReference>
<organism evidence="4 5">
    <name type="scientific">Bisbaumannia pacifica</name>
    <dbReference type="NCBI Taxonomy" id="77098"/>
    <lineage>
        <taxon>Bacteria</taxon>
        <taxon>Pseudomonadati</taxon>
        <taxon>Pseudomonadota</taxon>
        <taxon>Gammaproteobacteria</taxon>
        <taxon>Oceanospirillales</taxon>
        <taxon>Halomonadaceae</taxon>
        <taxon>Bisbaumannia</taxon>
    </lineage>
</organism>
<keyword evidence="2" id="KW-0973">c-di-GMP</keyword>
<evidence type="ECO:0000256" key="2">
    <source>
        <dbReference type="ARBA" id="ARBA00022636"/>
    </source>
</evidence>
<evidence type="ECO:0000259" key="3">
    <source>
        <dbReference type="PROSITE" id="PS50883"/>
    </source>
</evidence>
<gene>
    <name evidence="4" type="ORF">I7V36_06695</name>
</gene>
<protein>
    <recommendedName>
        <fullName evidence="1">cyclic-guanylate-specific phosphodiesterase</fullName>
        <ecNumber evidence="1">3.1.4.52</ecNumber>
    </recommendedName>
</protein>
<dbReference type="PANTHER" id="PTHR33121:SF79">
    <property type="entry name" value="CYCLIC DI-GMP PHOSPHODIESTERASE PDED-RELATED"/>
    <property type="match status" value="1"/>
</dbReference>